<protein>
    <recommendedName>
        <fullName evidence="1">Aminotransferase-like plant mobile domain-containing protein</fullName>
    </recommendedName>
</protein>
<evidence type="ECO:0000313" key="2">
    <source>
        <dbReference type="EMBL" id="KAF6144374.1"/>
    </source>
</evidence>
<gene>
    <name evidence="2" type="ORF">GIB67_024601</name>
</gene>
<proteinExistence type="predicted"/>
<keyword evidence="3" id="KW-1185">Reference proteome</keyword>
<evidence type="ECO:0000259" key="1">
    <source>
        <dbReference type="Pfam" id="PF10536"/>
    </source>
</evidence>
<dbReference type="Pfam" id="PF10536">
    <property type="entry name" value="PMD"/>
    <property type="match status" value="1"/>
</dbReference>
<dbReference type="InterPro" id="IPR019557">
    <property type="entry name" value="AminoTfrase-like_pln_mobile"/>
</dbReference>
<sequence>MLTSLSIDRYPTQVPYDDAWSVLSNARQLLPKIDSSHIKSENVSILHLRMYLTVADDREHDITIARAFILFMMRHLWFQMANNTVLLGYLAAVANLDSAAQYDRGSAILASLYHGLDTAVTTGGAITGFFQLLTYCGVGHLIVKEDVKFSAYPRLRAWERGNWRKTNDQATNLFILGIYYIDHHTIDMITWEPWLESTVFEIEDALTVKLLSRKRMPIQVLNKSCEYYLGVDAGGSWLVGLLDCEQFVVGEERETYTSYWAEQTLKASHMLTDSQMMGNIDLFGPTALRAESARDAQRPHKLTDELVISHRQIDSIDHQLYTHDLQLKRGRDVRVVPLPPGGGATTRQSGSGP</sequence>
<feature type="domain" description="Aminotransferase-like plant mobile" evidence="1">
    <location>
        <begin position="27"/>
        <end position="207"/>
    </location>
</feature>
<dbReference type="EMBL" id="JACGCM010002131">
    <property type="protein sequence ID" value="KAF6144374.1"/>
    <property type="molecule type" value="Genomic_DNA"/>
</dbReference>
<comment type="caution">
    <text evidence="2">The sequence shown here is derived from an EMBL/GenBank/DDBJ whole genome shotgun (WGS) entry which is preliminary data.</text>
</comment>
<name>A0A7J7LPE8_9MAGN</name>
<dbReference type="PANTHER" id="PTHR46033:SF8">
    <property type="entry name" value="PROTEIN MAINTENANCE OF MERISTEMS-LIKE"/>
    <property type="match status" value="1"/>
</dbReference>
<dbReference type="InterPro" id="IPR044824">
    <property type="entry name" value="MAIN-like"/>
</dbReference>
<dbReference type="AlphaFoldDB" id="A0A7J7LPE8"/>
<reference evidence="2 3" key="1">
    <citation type="journal article" date="2020" name="IScience">
        <title>Genome Sequencing of the Endangered Kingdonia uniflora (Circaeasteraceae, Ranunculales) Reveals Potential Mechanisms of Evolutionary Specialization.</title>
        <authorList>
            <person name="Sun Y."/>
            <person name="Deng T."/>
            <person name="Zhang A."/>
            <person name="Moore M.J."/>
            <person name="Landis J.B."/>
            <person name="Lin N."/>
            <person name="Zhang H."/>
            <person name="Zhang X."/>
            <person name="Huang J."/>
            <person name="Zhang X."/>
            <person name="Sun H."/>
            <person name="Wang H."/>
        </authorList>
    </citation>
    <scope>NUCLEOTIDE SEQUENCE [LARGE SCALE GENOMIC DNA]</scope>
    <source>
        <strain evidence="2">TB1705</strain>
        <tissue evidence="2">Leaf</tissue>
    </source>
</reference>
<evidence type="ECO:0000313" key="3">
    <source>
        <dbReference type="Proteomes" id="UP000541444"/>
    </source>
</evidence>
<dbReference type="GO" id="GO:0010073">
    <property type="term" value="P:meristem maintenance"/>
    <property type="evidence" value="ECO:0007669"/>
    <property type="project" value="InterPro"/>
</dbReference>
<organism evidence="2 3">
    <name type="scientific">Kingdonia uniflora</name>
    <dbReference type="NCBI Taxonomy" id="39325"/>
    <lineage>
        <taxon>Eukaryota</taxon>
        <taxon>Viridiplantae</taxon>
        <taxon>Streptophyta</taxon>
        <taxon>Embryophyta</taxon>
        <taxon>Tracheophyta</taxon>
        <taxon>Spermatophyta</taxon>
        <taxon>Magnoliopsida</taxon>
        <taxon>Ranunculales</taxon>
        <taxon>Circaeasteraceae</taxon>
        <taxon>Kingdonia</taxon>
    </lineage>
</organism>
<dbReference type="PANTHER" id="PTHR46033">
    <property type="entry name" value="PROTEIN MAIN-LIKE 2"/>
    <property type="match status" value="1"/>
</dbReference>
<dbReference type="Proteomes" id="UP000541444">
    <property type="component" value="Unassembled WGS sequence"/>
</dbReference>
<accession>A0A7J7LPE8</accession>